<dbReference type="VEuPathDB" id="AmoebaDB:EHI8A_049030"/>
<organism evidence="1 2">
    <name type="scientific">Entamoeba histolytica</name>
    <dbReference type="NCBI Taxonomy" id="5759"/>
    <lineage>
        <taxon>Eukaryota</taxon>
        <taxon>Amoebozoa</taxon>
        <taxon>Evosea</taxon>
        <taxon>Archamoebae</taxon>
        <taxon>Mastigamoebida</taxon>
        <taxon>Entamoebidae</taxon>
        <taxon>Entamoeba</taxon>
    </lineage>
</organism>
<evidence type="ECO:0000313" key="1">
    <source>
        <dbReference type="EMBL" id="GAT93651.1"/>
    </source>
</evidence>
<dbReference type="VEuPathDB" id="AmoebaDB:EHI_035620"/>
<proteinExistence type="predicted"/>
<dbReference type="Proteomes" id="UP000078387">
    <property type="component" value="Unassembled WGS sequence"/>
</dbReference>
<dbReference type="AlphaFoldDB" id="A0A5K1TZX6"/>
<reference evidence="1 2" key="1">
    <citation type="submission" date="2016-05" db="EMBL/GenBank/DDBJ databases">
        <title>First whole genome sequencing of Entamoeba histolytica HM1:IMSS-clone-6.</title>
        <authorList>
            <person name="Mukherjee Avik.K."/>
            <person name="Izumyama S."/>
            <person name="Nakada-Tsukui K."/>
            <person name="Nozaki T."/>
        </authorList>
    </citation>
    <scope>NUCLEOTIDE SEQUENCE [LARGE SCALE GENOMIC DNA]</scope>
    <source>
        <strain evidence="1 2">HM1:IMSS clone 6</strain>
    </source>
</reference>
<dbReference type="VEuPathDB" id="AmoebaDB:KM1_082800"/>
<dbReference type="VEuPathDB" id="AmoebaDB:EHI5A_013270"/>
<comment type="caution">
    <text evidence="1">The sequence shown here is derived from an EMBL/GenBank/DDBJ whole genome shotgun (WGS) entry which is preliminary data.</text>
</comment>
<dbReference type="EMBL" id="BDEQ01000001">
    <property type="protein sequence ID" value="GAT93651.1"/>
    <property type="molecule type" value="Genomic_DNA"/>
</dbReference>
<protein>
    <submittedName>
        <fullName evidence="1">Uncharacterized protein</fullName>
    </submittedName>
</protein>
<dbReference type="OMA" id="KEIDCPT"/>
<dbReference type="VEuPathDB" id="AmoebaDB:EHI7A_044380"/>
<evidence type="ECO:0000313" key="2">
    <source>
        <dbReference type="Proteomes" id="UP000078387"/>
    </source>
</evidence>
<accession>A0A5K1TZX6</accession>
<gene>
    <name evidence="1" type="ORF">CL6EHI_035620</name>
</gene>
<sequence>MSIETNTILSEPIQFQRKKEGFKKTQNENQIHSCVLHSSLGPMTCKKKSNYLLHHHHEFNTTVYCNPKTSKKDNVNKEIDYPTDLDDEDLEVLDILLAIESKGNEDTYLDDYERCKNPGMCLSLFSFSH</sequence>
<name>A0A5K1TZX6_ENTHI</name>